<evidence type="ECO:0000256" key="1">
    <source>
        <dbReference type="ARBA" id="ARBA00010638"/>
    </source>
</evidence>
<keyword evidence="4" id="KW-0460">Magnesium</keyword>
<keyword evidence="3 4" id="KW-0067">ATP-binding</keyword>
<dbReference type="Pfam" id="PF01812">
    <property type="entry name" value="5-FTHF_cyc-lig"/>
    <property type="match status" value="1"/>
</dbReference>
<protein>
    <recommendedName>
        <fullName evidence="4">5-formyltetrahydrofolate cyclo-ligase</fullName>
        <ecNumber evidence="4">6.3.3.2</ecNumber>
    </recommendedName>
</protein>
<keyword evidence="5" id="KW-0436">Ligase</keyword>
<evidence type="ECO:0000256" key="3">
    <source>
        <dbReference type="ARBA" id="ARBA00022840"/>
    </source>
</evidence>
<dbReference type="RefSeq" id="WP_249903155.1">
    <property type="nucleotide sequence ID" value="NZ_JAMGBA010000001.1"/>
</dbReference>
<dbReference type="PIRSF" id="PIRSF006806">
    <property type="entry name" value="FTHF_cligase"/>
    <property type="match status" value="1"/>
</dbReference>
<comment type="catalytic activity">
    <reaction evidence="4">
        <text>(6S)-5-formyl-5,6,7,8-tetrahydrofolate + ATP = (6R)-5,10-methenyltetrahydrofolate + ADP + phosphate</text>
        <dbReference type="Rhea" id="RHEA:10488"/>
        <dbReference type="ChEBI" id="CHEBI:30616"/>
        <dbReference type="ChEBI" id="CHEBI:43474"/>
        <dbReference type="ChEBI" id="CHEBI:57455"/>
        <dbReference type="ChEBI" id="CHEBI:57457"/>
        <dbReference type="ChEBI" id="CHEBI:456216"/>
        <dbReference type="EC" id="6.3.3.2"/>
    </reaction>
</comment>
<accession>A0ABT0RS22</accession>
<dbReference type="NCBIfam" id="TIGR02727">
    <property type="entry name" value="MTHFS_bact"/>
    <property type="match status" value="1"/>
</dbReference>
<comment type="cofactor">
    <cofactor evidence="4">
        <name>Mg(2+)</name>
        <dbReference type="ChEBI" id="CHEBI:18420"/>
    </cofactor>
</comment>
<dbReference type="SUPFAM" id="SSF100950">
    <property type="entry name" value="NagB/RpiA/CoA transferase-like"/>
    <property type="match status" value="1"/>
</dbReference>
<dbReference type="InterPro" id="IPR024185">
    <property type="entry name" value="FTHF_cligase-like_sf"/>
</dbReference>
<dbReference type="Proteomes" id="UP001203410">
    <property type="component" value="Unassembled WGS sequence"/>
</dbReference>
<comment type="similarity">
    <text evidence="1 4">Belongs to the 5-formyltetrahydrofolate cyclo-ligase family.</text>
</comment>
<dbReference type="InterPro" id="IPR037171">
    <property type="entry name" value="NagB/RpiA_transferase-like"/>
</dbReference>
<dbReference type="GO" id="GO:0030272">
    <property type="term" value="F:5-formyltetrahydrofolate cyclo-ligase activity"/>
    <property type="evidence" value="ECO:0007669"/>
    <property type="project" value="UniProtKB-EC"/>
</dbReference>
<proteinExistence type="inferred from homology"/>
<gene>
    <name evidence="5" type="ORF">LZ496_03255</name>
</gene>
<dbReference type="PANTHER" id="PTHR23407">
    <property type="entry name" value="ATPASE INHIBITOR/5-FORMYLTETRAHYDROFOLATE CYCLO-LIGASE"/>
    <property type="match status" value="1"/>
</dbReference>
<dbReference type="InterPro" id="IPR002698">
    <property type="entry name" value="FTHF_cligase"/>
</dbReference>
<sequence>MVVPSHPSLPADKVSLRRLARQRRRAFVESLAEGERDNLESRLAEVLGPALVKSRITGGYCPMPNEISPLPAMEAATHRGTILAYPAFSDHQSQFKFLAGEPEEPGPWSCFQPLLDSPEVFPDLVLVPLVAIDGHGTRLGQGKGHYDRVLAKLREHGALLIGVGWRVQKLDETIPAEPWDVPLDGFASPDGLEMFR</sequence>
<evidence type="ECO:0000313" key="5">
    <source>
        <dbReference type="EMBL" id="MCL6697803.1"/>
    </source>
</evidence>
<keyword evidence="4" id="KW-0479">Metal-binding</keyword>
<organism evidence="5 6">
    <name type="scientific">Sphingomonas caseinilyticus</name>
    <dbReference type="NCBI Taxonomy" id="2908205"/>
    <lineage>
        <taxon>Bacteria</taxon>
        <taxon>Pseudomonadati</taxon>
        <taxon>Pseudomonadota</taxon>
        <taxon>Alphaproteobacteria</taxon>
        <taxon>Sphingomonadales</taxon>
        <taxon>Sphingomonadaceae</taxon>
        <taxon>Sphingomonas</taxon>
    </lineage>
</organism>
<dbReference type="PANTHER" id="PTHR23407:SF1">
    <property type="entry name" value="5-FORMYLTETRAHYDROFOLATE CYCLO-LIGASE"/>
    <property type="match status" value="1"/>
</dbReference>
<reference evidence="5 6" key="1">
    <citation type="submission" date="2022-05" db="EMBL/GenBank/DDBJ databases">
        <authorList>
            <person name="Jo J.-H."/>
            <person name="Im W.-T."/>
        </authorList>
    </citation>
    <scope>NUCLEOTIDE SEQUENCE [LARGE SCALE GENOMIC DNA]</scope>
    <source>
        <strain evidence="5 6">NSE70-1</strain>
    </source>
</reference>
<comment type="caution">
    <text evidence="5">The sequence shown here is derived from an EMBL/GenBank/DDBJ whole genome shotgun (WGS) entry which is preliminary data.</text>
</comment>
<dbReference type="EMBL" id="JAMGBA010000001">
    <property type="protein sequence ID" value="MCL6697803.1"/>
    <property type="molecule type" value="Genomic_DNA"/>
</dbReference>
<dbReference type="EC" id="6.3.3.2" evidence="4"/>
<keyword evidence="6" id="KW-1185">Reference proteome</keyword>
<evidence type="ECO:0000313" key="6">
    <source>
        <dbReference type="Proteomes" id="UP001203410"/>
    </source>
</evidence>
<name>A0ABT0RS22_9SPHN</name>
<evidence type="ECO:0000256" key="2">
    <source>
        <dbReference type="ARBA" id="ARBA00022741"/>
    </source>
</evidence>
<keyword evidence="2 4" id="KW-0547">Nucleotide-binding</keyword>
<dbReference type="Gene3D" id="3.40.50.10420">
    <property type="entry name" value="NagB/RpiA/CoA transferase-like"/>
    <property type="match status" value="1"/>
</dbReference>
<evidence type="ECO:0000256" key="4">
    <source>
        <dbReference type="RuleBase" id="RU361279"/>
    </source>
</evidence>